<dbReference type="EMBL" id="JAPEIS010000003">
    <property type="protein sequence ID" value="KAJ8068265.1"/>
    <property type="molecule type" value="Genomic_DNA"/>
</dbReference>
<evidence type="ECO:0000313" key="9">
    <source>
        <dbReference type="Proteomes" id="UP001152300"/>
    </source>
</evidence>
<protein>
    <recommendedName>
        <fullName evidence="10">Uridine permease</fullName>
    </recommendedName>
</protein>
<feature type="transmembrane region" description="Helical" evidence="7">
    <location>
        <begin position="526"/>
        <end position="545"/>
    </location>
</feature>
<evidence type="ECO:0000313" key="8">
    <source>
        <dbReference type="EMBL" id="KAJ8068265.1"/>
    </source>
</evidence>
<dbReference type="InterPro" id="IPR012681">
    <property type="entry name" value="NCS1"/>
</dbReference>
<accession>A0A9X0DN38</accession>
<evidence type="ECO:0000256" key="2">
    <source>
        <dbReference type="ARBA" id="ARBA00008974"/>
    </source>
</evidence>
<feature type="compositionally biased region" description="Basic and acidic residues" evidence="6">
    <location>
        <begin position="601"/>
        <end position="611"/>
    </location>
</feature>
<name>A0A9X0DN38_9HELO</name>
<gene>
    <name evidence="8" type="ORF">OCU04_003832</name>
</gene>
<feature type="transmembrane region" description="Helical" evidence="7">
    <location>
        <begin position="448"/>
        <end position="472"/>
    </location>
</feature>
<comment type="similarity">
    <text evidence="2">Belongs to the purine-cytosine permease (2.A.39) family.</text>
</comment>
<evidence type="ECO:0008006" key="10">
    <source>
        <dbReference type="Google" id="ProtNLM"/>
    </source>
</evidence>
<feature type="transmembrane region" description="Helical" evidence="7">
    <location>
        <begin position="123"/>
        <end position="142"/>
    </location>
</feature>
<dbReference type="Proteomes" id="UP001152300">
    <property type="component" value="Unassembled WGS sequence"/>
</dbReference>
<dbReference type="Pfam" id="PF02133">
    <property type="entry name" value="Transp_cyt_pur"/>
    <property type="match status" value="1"/>
</dbReference>
<dbReference type="PANTHER" id="PTHR30618">
    <property type="entry name" value="NCS1 FAMILY PURINE/PYRIMIDINE TRANSPORTER"/>
    <property type="match status" value="1"/>
</dbReference>
<dbReference type="CDD" id="cd11482">
    <property type="entry name" value="SLC-NCS1sbd_NRT1-like"/>
    <property type="match status" value="1"/>
</dbReference>
<proteinExistence type="inferred from homology"/>
<evidence type="ECO:0000256" key="5">
    <source>
        <dbReference type="ARBA" id="ARBA00023136"/>
    </source>
</evidence>
<reference evidence="8" key="1">
    <citation type="submission" date="2022-11" db="EMBL/GenBank/DDBJ databases">
        <title>Genome Resource of Sclerotinia nivalis Strain SnTB1, a Plant Pathogen Isolated from American Ginseng.</title>
        <authorList>
            <person name="Fan S."/>
        </authorList>
    </citation>
    <scope>NUCLEOTIDE SEQUENCE</scope>
    <source>
        <strain evidence="8">SnTB1</strain>
    </source>
</reference>
<organism evidence="8 9">
    <name type="scientific">Sclerotinia nivalis</name>
    <dbReference type="NCBI Taxonomy" id="352851"/>
    <lineage>
        <taxon>Eukaryota</taxon>
        <taxon>Fungi</taxon>
        <taxon>Dikarya</taxon>
        <taxon>Ascomycota</taxon>
        <taxon>Pezizomycotina</taxon>
        <taxon>Leotiomycetes</taxon>
        <taxon>Helotiales</taxon>
        <taxon>Sclerotiniaceae</taxon>
        <taxon>Sclerotinia</taxon>
    </lineage>
</organism>
<keyword evidence="5 7" id="KW-0472">Membrane</keyword>
<feature type="region of interest" description="Disordered" evidence="6">
    <location>
        <begin position="601"/>
        <end position="621"/>
    </location>
</feature>
<dbReference type="Gene3D" id="1.10.4160.10">
    <property type="entry name" value="Hydantoin permease"/>
    <property type="match status" value="1"/>
</dbReference>
<feature type="transmembrane region" description="Helical" evidence="7">
    <location>
        <begin position="290"/>
        <end position="310"/>
    </location>
</feature>
<dbReference type="PANTHER" id="PTHR30618:SF1">
    <property type="entry name" value="URIDINE PERMEASE"/>
    <property type="match status" value="1"/>
</dbReference>
<dbReference type="FunFam" id="1.10.4160.10:FF:000001">
    <property type="entry name" value="Uracil permease, putative"/>
    <property type="match status" value="1"/>
</dbReference>
<evidence type="ECO:0000256" key="7">
    <source>
        <dbReference type="SAM" id="Phobius"/>
    </source>
</evidence>
<keyword evidence="4 7" id="KW-1133">Transmembrane helix</keyword>
<dbReference type="GO" id="GO:0015205">
    <property type="term" value="F:nucleobase transmembrane transporter activity"/>
    <property type="evidence" value="ECO:0007669"/>
    <property type="project" value="TreeGrafter"/>
</dbReference>
<feature type="transmembrane region" description="Helical" evidence="7">
    <location>
        <begin position="492"/>
        <end position="514"/>
    </location>
</feature>
<sequence>MTYLSVHRYYPIDSFIPCFPLIFFSISININISIAFVAYSLKMFGNLFGLLRQKLRNPHFEAKGTANVHGKDNWLDNDDIRPLKLADRTWNVWTYLTFWFSATSTVSTWYAASSAQALGLSMWESLLCAFGGQCLIAIVIVFNGRSGAVYHIGYPILNRAAFGVFGAWWPTFNRAVMAIVWNGVNMVQGGECIYVMLHTLSLRVANFKNVMGEGSALDSGGMLGLGIFWILTCCFLIIPVPKMKGLVYAKLIVFIISAVAMCAWTLTMAGGIGPVARQPGTVKGTERTWLLVRFILLGAANCATFASNAADFQRYARKPNDVIWGNIVGFPISNLIVAIIGNLVGSSSQVLFGEVIWSPLTYLDRILERTYDAPTRAGCFFIAACFAYSAIFSSIFENSIPAGNDIAALFPKYISIRTGFFICAVISIVIQPWYLLKSAVIFISFLASYQIFLSAITGVLLCHYFIIARGFLNIPDLYTSDKKAAYHYTGGWNWRAYAAYVIGIIPNFYGFLNNMGVKAPMGVTRAYYFAYPIGLFVSFMVYWGLCYKWPVRIQYALGEWMEVKDYVREEERGEREGSGWGSMVSREERAVIEGVVREKGGASVKEEKNETDLAAGDNEESGVRYRGQEMSVGEKWRSGDAVYIYSYLVPIHIRSI</sequence>
<feature type="transmembrane region" description="Helical" evidence="7">
    <location>
        <begin position="416"/>
        <end position="436"/>
    </location>
</feature>
<dbReference type="OrthoDB" id="2018619at2759"/>
<evidence type="ECO:0000256" key="3">
    <source>
        <dbReference type="ARBA" id="ARBA00022692"/>
    </source>
</evidence>
<dbReference type="GO" id="GO:0005886">
    <property type="term" value="C:plasma membrane"/>
    <property type="evidence" value="ECO:0007669"/>
    <property type="project" value="TreeGrafter"/>
</dbReference>
<dbReference type="InterPro" id="IPR045225">
    <property type="entry name" value="Uracil/uridine/allantoin_perm"/>
</dbReference>
<dbReference type="AlphaFoldDB" id="A0A9X0DN38"/>
<feature type="transmembrane region" description="Helical" evidence="7">
    <location>
        <begin position="21"/>
        <end position="41"/>
    </location>
</feature>
<evidence type="ECO:0000256" key="4">
    <source>
        <dbReference type="ARBA" id="ARBA00022989"/>
    </source>
</evidence>
<comment type="caution">
    <text evidence="8">The sequence shown here is derived from an EMBL/GenBank/DDBJ whole genome shotgun (WGS) entry which is preliminary data.</text>
</comment>
<evidence type="ECO:0000256" key="1">
    <source>
        <dbReference type="ARBA" id="ARBA00004141"/>
    </source>
</evidence>
<evidence type="ECO:0000256" key="6">
    <source>
        <dbReference type="SAM" id="MobiDB-lite"/>
    </source>
</evidence>
<keyword evidence="3 7" id="KW-0812">Transmembrane</keyword>
<keyword evidence="9" id="KW-1185">Reference proteome</keyword>
<feature type="transmembrane region" description="Helical" evidence="7">
    <location>
        <begin position="220"/>
        <end position="240"/>
    </location>
</feature>
<feature type="transmembrane region" description="Helical" evidence="7">
    <location>
        <begin position="148"/>
        <end position="169"/>
    </location>
</feature>
<dbReference type="NCBIfam" id="TIGR00800">
    <property type="entry name" value="ncs1"/>
    <property type="match status" value="1"/>
</dbReference>
<feature type="transmembrane region" description="Helical" evidence="7">
    <location>
        <begin position="379"/>
        <end position="396"/>
    </location>
</feature>
<feature type="transmembrane region" description="Helical" evidence="7">
    <location>
        <begin position="247"/>
        <end position="270"/>
    </location>
</feature>
<dbReference type="InterPro" id="IPR001248">
    <property type="entry name" value="Pur-cyt_permease"/>
</dbReference>
<feature type="transmembrane region" description="Helical" evidence="7">
    <location>
        <begin position="322"/>
        <end position="344"/>
    </location>
</feature>
<comment type="subcellular location">
    <subcellularLocation>
        <location evidence="1">Membrane</location>
        <topology evidence="1">Multi-pass membrane protein</topology>
    </subcellularLocation>
</comment>
<feature type="transmembrane region" description="Helical" evidence="7">
    <location>
        <begin position="92"/>
        <end position="111"/>
    </location>
</feature>